<feature type="compositionally biased region" description="Basic and acidic residues" evidence="1">
    <location>
        <begin position="21"/>
        <end position="32"/>
    </location>
</feature>
<reference evidence="2 3" key="1">
    <citation type="submission" date="2017-02" db="EMBL/GenBank/DDBJ databases">
        <authorList>
            <person name="Peterson S.W."/>
        </authorList>
    </citation>
    <scope>NUCLEOTIDE SEQUENCE [LARGE SCALE GENOMIC DNA]</scope>
    <source>
        <strain evidence="2 3">DSM 21481</strain>
    </source>
</reference>
<evidence type="ECO:0000313" key="3">
    <source>
        <dbReference type="Proteomes" id="UP000189777"/>
    </source>
</evidence>
<protein>
    <submittedName>
        <fullName evidence="2">Uncharacterized protein</fullName>
    </submittedName>
</protein>
<dbReference type="Proteomes" id="UP000189777">
    <property type="component" value="Unassembled WGS sequence"/>
</dbReference>
<feature type="compositionally biased region" description="Low complexity" evidence="1">
    <location>
        <begin position="36"/>
        <end position="46"/>
    </location>
</feature>
<gene>
    <name evidence="2" type="ORF">SAMN04324258_3149</name>
</gene>
<name>A0A1T5L8J1_9MICO</name>
<accession>A0A1T5L8J1</accession>
<evidence type="ECO:0000256" key="1">
    <source>
        <dbReference type="SAM" id="MobiDB-lite"/>
    </source>
</evidence>
<keyword evidence="3" id="KW-1185">Reference proteome</keyword>
<sequence length="66" mass="7023">MPVDRLDESIASQARLAPRRRLLDDRYRDARSGGDAAKAPASLSAAELGPIEGASSGVSWDDPDEL</sequence>
<dbReference type="EMBL" id="FUZQ01000005">
    <property type="protein sequence ID" value="SKC72366.1"/>
    <property type="molecule type" value="Genomic_DNA"/>
</dbReference>
<evidence type="ECO:0000313" key="2">
    <source>
        <dbReference type="EMBL" id="SKC72366.1"/>
    </source>
</evidence>
<feature type="region of interest" description="Disordered" evidence="1">
    <location>
        <begin position="21"/>
        <end position="66"/>
    </location>
</feature>
<dbReference type="AlphaFoldDB" id="A0A1T5L8J1"/>
<organism evidence="2 3">
    <name type="scientific">Krasilnikoviella flava</name>
    <dbReference type="NCBI Taxonomy" id="526729"/>
    <lineage>
        <taxon>Bacteria</taxon>
        <taxon>Bacillati</taxon>
        <taxon>Actinomycetota</taxon>
        <taxon>Actinomycetes</taxon>
        <taxon>Micrococcales</taxon>
        <taxon>Promicromonosporaceae</taxon>
        <taxon>Krasilnikoviella</taxon>
    </lineage>
</organism>
<proteinExistence type="predicted"/>